<feature type="transmembrane region" description="Helical" evidence="5">
    <location>
        <begin position="440"/>
        <end position="460"/>
    </location>
</feature>
<proteinExistence type="predicted"/>
<feature type="transmembrane region" description="Helical" evidence="5">
    <location>
        <begin position="95"/>
        <end position="120"/>
    </location>
</feature>
<dbReference type="PANTHER" id="PTHR42770:SF16">
    <property type="entry name" value="AMINO ACID PERMEASE"/>
    <property type="match status" value="1"/>
</dbReference>
<keyword evidence="2 5" id="KW-0812">Transmembrane</keyword>
<evidence type="ECO:0000256" key="5">
    <source>
        <dbReference type="SAM" id="Phobius"/>
    </source>
</evidence>
<feature type="domain" description="Amino acid permease/ SLC12A" evidence="6">
    <location>
        <begin position="24"/>
        <end position="431"/>
    </location>
</feature>
<name>A0A1K1SQG0_9PSEU</name>
<evidence type="ECO:0000256" key="1">
    <source>
        <dbReference type="ARBA" id="ARBA00004141"/>
    </source>
</evidence>
<dbReference type="AlphaFoldDB" id="A0A1K1SQG0"/>
<dbReference type="GO" id="GO:0016020">
    <property type="term" value="C:membrane"/>
    <property type="evidence" value="ECO:0007669"/>
    <property type="project" value="UniProtKB-SubCell"/>
</dbReference>
<evidence type="ECO:0000256" key="3">
    <source>
        <dbReference type="ARBA" id="ARBA00022989"/>
    </source>
</evidence>
<feature type="transmembrane region" description="Helical" evidence="5">
    <location>
        <begin position="57"/>
        <end position="74"/>
    </location>
</feature>
<protein>
    <submittedName>
        <fullName evidence="7">Amino acid transporter</fullName>
    </submittedName>
</protein>
<sequence>MTQHTSPDQQRDGLARTLGVPQIVFMVVAMAAPLTVVAGLVPLMIASGNGVGAPLDFVVMGFVLVLFTVGFSAMTPEVADAGAFYSYVQKGLGRVAGLGAATLAIATYAVLLVSVAAYLGAAVHNALVTLAGASVPWWSLSAGCLLLIGFLGYRNIEMSARVLGALLIAEVCIVAAVDLAITVRGGDHGLSGEPFTWGAFSQGAVGTGIMFAIFGFVGFEATAVFRAEARDPDKTVPRATYTAVLVIAVVYAVSAWAVVVGAGTDKVVDLAVAHPEDLTPDLATRYVSVVAHDVMQVLLATSFFACVLTVHNVVSRYLFTLGRKGVLPPSLGAAHPRHHSPHVASLVTSGVVWLALAVMTVLRLDPVVQIYAWFGGAGTLGLTFLLALTSVAIVVHFRRNPGVVSRWQGAIAPGLASASLLVTLFLVVRNFPLLIGSTGLAYAFIAFLILAYVGGLAWALRLRARRTATYAALLSERTSA</sequence>
<dbReference type="InterPro" id="IPR004841">
    <property type="entry name" value="AA-permease/SLC12A_dom"/>
</dbReference>
<reference evidence="8" key="1">
    <citation type="submission" date="2016-11" db="EMBL/GenBank/DDBJ databases">
        <authorList>
            <person name="Varghese N."/>
            <person name="Submissions S."/>
        </authorList>
    </citation>
    <scope>NUCLEOTIDE SEQUENCE [LARGE SCALE GENOMIC DNA]</scope>
    <source>
        <strain evidence="8">DSM 44671</strain>
    </source>
</reference>
<dbReference type="GO" id="GO:0055085">
    <property type="term" value="P:transmembrane transport"/>
    <property type="evidence" value="ECO:0007669"/>
    <property type="project" value="InterPro"/>
</dbReference>
<dbReference type="Proteomes" id="UP000182740">
    <property type="component" value="Unassembled WGS sequence"/>
</dbReference>
<feature type="transmembrane region" description="Helical" evidence="5">
    <location>
        <begin position="23"/>
        <end position="45"/>
    </location>
</feature>
<dbReference type="PIRSF" id="PIRSF006060">
    <property type="entry name" value="AA_transporter"/>
    <property type="match status" value="1"/>
</dbReference>
<keyword evidence="4 5" id="KW-0472">Membrane</keyword>
<feature type="transmembrane region" description="Helical" evidence="5">
    <location>
        <begin position="239"/>
        <end position="259"/>
    </location>
</feature>
<dbReference type="STRING" id="546364.SAMN04489730_6359"/>
<accession>A0A1K1SQG0</accession>
<dbReference type="Gene3D" id="1.20.1740.10">
    <property type="entry name" value="Amino acid/polyamine transporter I"/>
    <property type="match status" value="1"/>
</dbReference>
<organism evidence="7 8">
    <name type="scientific">Amycolatopsis australiensis</name>
    <dbReference type="NCBI Taxonomy" id="546364"/>
    <lineage>
        <taxon>Bacteria</taxon>
        <taxon>Bacillati</taxon>
        <taxon>Actinomycetota</taxon>
        <taxon>Actinomycetes</taxon>
        <taxon>Pseudonocardiales</taxon>
        <taxon>Pseudonocardiaceae</taxon>
        <taxon>Amycolatopsis</taxon>
    </lineage>
</organism>
<feature type="transmembrane region" description="Helical" evidence="5">
    <location>
        <begin position="294"/>
        <end position="314"/>
    </location>
</feature>
<feature type="transmembrane region" description="Helical" evidence="5">
    <location>
        <begin position="203"/>
        <end position="227"/>
    </location>
</feature>
<keyword evidence="8" id="KW-1185">Reference proteome</keyword>
<evidence type="ECO:0000256" key="2">
    <source>
        <dbReference type="ARBA" id="ARBA00022692"/>
    </source>
</evidence>
<dbReference type="Pfam" id="PF00324">
    <property type="entry name" value="AA_permease"/>
    <property type="match status" value="1"/>
</dbReference>
<feature type="transmembrane region" description="Helical" evidence="5">
    <location>
        <begin position="409"/>
        <end position="428"/>
    </location>
</feature>
<feature type="transmembrane region" description="Helical" evidence="5">
    <location>
        <begin position="162"/>
        <end position="183"/>
    </location>
</feature>
<evidence type="ECO:0000313" key="7">
    <source>
        <dbReference type="EMBL" id="SFW86319.1"/>
    </source>
</evidence>
<feature type="transmembrane region" description="Helical" evidence="5">
    <location>
        <begin position="370"/>
        <end position="397"/>
    </location>
</feature>
<evidence type="ECO:0000256" key="4">
    <source>
        <dbReference type="ARBA" id="ARBA00023136"/>
    </source>
</evidence>
<dbReference type="PANTHER" id="PTHR42770">
    <property type="entry name" value="AMINO ACID TRANSPORTER-RELATED"/>
    <property type="match status" value="1"/>
</dbReference>
<evidence type="ECO:0000259" key="6">
    <source>
        <dbReference type="Pfam" id="PF00324"/>
    </source>
</evidence>
<evidence type="ECO:0000313" key="8">
    <source>
        <dbReference type="Proteomes" id="UP000182740"/>
    </source>
</evidence>
<feature type="transmembrane region" description="Helical" evidence="5">
    <location>
        <begin position="126"/>
        <end position="150"/>
    </location>
</feature>
<comment type="subcellular location">
    <subcellularLocation>
        <location evidence="1">Membrane</location>
        <topology evidence="1">Multi-pass membrane protein</topology>
    </subcellularLocation>
</comment>
<keyword evidence="3 5" id="KW-1133">Transmembrane helix</keyword>
<gene>
    <name evidence="7" type="ORF">SAMN04489730_6359</name>
</gene>
<dbReference type="OrthoDB" id="137613at2"/>
<dbReference type="EMBL" id="FPJG01000006">
    <property type="protein sequence ID" value="SFW86319.1"/>
    <property type="molecule type" value="Genomic_DNA"/>
</dbReference>
<dbReference type="InterPro" id="IPR050367">
    <property type="entry name" value="APC_superfamily"/>
</dbReference>
<dbReference type="RefSeq" id="WP_072479699.1">
    <property type="nucleotide sequence ID" value="NZ_FPJG01000006.1"/>
</dbReference>
<feature type="transmembrane region" description="Helical" evidence="5">
    <location>
        <begin position="343"/>
        <end position="364"/>
    </location>
</feature>